<dbReference type="Pfam" id="PF02798">
    <property type="entry name" value="GST_N"/>
    <property type="match status" value="1"/>
</dbReference>
<dbReference type="PROSITE" id="PS50405">
    <property type="entry name" value="GST_CTER"/>
    <property type="match status" value="1"/>
</dbReference>
<reference evidence="5 6" key="1">
    <citation type="submission" date="2016-12" db="EMBL/GenBank/DDBJ databases">
        <title>The genomes of Aspergillus section Nigri reveals drivers in fungal speciation.</title>
        <authorList>
            <consortium name="DOE Joint Genome Institute"/>
            <person name="Vesth T.C."/>
            <person name="Nybo J."/>
            <person name="Theobald S."/>
            <person name="Brandl J."/>
            <person name="Frisvad J.C."/>
            <person name="Nielsen K.F."/>
            <person name="Lyhne E.K."/>
            <person name="Kogle M.E."/>
            <person name="Kuo A."/>
            <person name="Riley R."/>
            <person name="Clum A."/>
            <person name="Nolan M."/>
            <person name="Lipzen A."/>
            <person name="Salamov A."/>
            <person name="Henrissat B."/>
            <person name="Wiebenga A."/>
            <person name="De Vries R.P."/>
            <person name="Grigoriev I.V."/>
            <person name="Mortensen U.H."/>
            <person name="Andersen M.R."/>
            <person name="Baker S.E."/>
        </authorList>
    </citation>
    <scope>NUCLEOTIDE SEQUENCE [LARGE SCALE GENOMIC DNA]</scope>
    <source>
        <strain evidence="5 6">JOP 1030-1</strain>
    </source>
</reference>
<evidence type="ECO:0000259" key="3">
    <source>
        <dbReference type="PROSITE" id="PS50404"/>
    </source>
</evidence>
<dbReference type="Gene3D" id="1.20.1050.10">
    <property type="match status" value="1"/>
</dbReference>
<keyword evidence="6" id="KW-1185">Reference proteome</keyword>
<feature type="domain" description="GST C-terminal" evidence="4">
    <location>
        <begin position="140"/>
        <end position="290"/>
    </location>
</feature>
<protein>
    <submittedName>
        <fullName evidence="5">Putative glutathione S-transferase</fullName>
    </submittedName>
</protein>
<comment type="similarity">
    <text evidence="1">Belongs to the GST superfamily.</text>
</comment>
<dbReference type="RefSeq" id="XP_025429352.1">
    <property type="nucleotide sequence ID" value="XM_025579254.1"/>
</dbReference>
<dbReference type="EMBL" id="KZ821244">
    <property type="protein sequence ID" value="PYH43370.1"/>
    <property type="molecule type" value="Genomic_DNA"/>
</dbReference>
<dbReference type="InterPro" id="IPR036249">
    <property type="entry name" value="Thioredoxin-like_sf"/>
</dbReference>
<dbReference type="SUPFAM" id="SSF52833">
    <property type="entry name" value="Thioredoxin-like"/>
    <property type="match status" value="1"/>
</dbReference>
<keyword evidence="5" id="KW-0808">Transferase</keyword>
<dbReference type="SUPFAM" id="SSF47616">
    <property type="entry name" value="GST C-terminal domain-like"/>
    <property type="match status" value="1"/>
</dbReference>
<dbReference type="GeneID" id="37080483"/>
<feature type="domain" description="GST N-terminal" evidence="3">
    <location>
        <begin position="10"/>
        <end position="97"/>
    </location>
</feature>
<dbReference type="STRING" id="1450539.A0A318ZI48"/>
<feature type="region of interest" description="Disordered" evidence="2">
    <location>
        <begin position="100"/>
        <end position="136"/>
    </location>
</feature>
<accession>A0A318ZI48</accession>
<dbReference type="InterPro" id="IPR004045">
    <property type="entry name" value="Glutathione_S-Trfase_N"/>
</dbReference>
<evidence type="ECO:0000256" key="1">
    <source>
        <dbReference type="ARBA" id="ARBA00007409"/>
    </source>
</evidence>
<evidence type="ECO:0000259" key="4">
    <source>
        <dbReference type="PROSITE" id="PS50405"/>
    </source>
</evidence>
<dbReference type="PROSITE" id="PS50404">
    <property type="entry name" value="GST_NTER"/>
    <property type="match status" value="1"/>
</dbReference>
<evidence type="ECO:0000313" key="5">
    <source>
        <dbReference type="EMBL" id="PYH43370.1"/>
    </source>
</evidence>
<dbReference type="GO" id="GO:0016740">
    <property type="term" value="F:transferase activity"/>
    <property type="evidence" value="ECO:0007669"/>
    <property type="project" value="UniProtKB-KW"/>
</dbReference>
<evidence type="ECO:0000313" key="6">
    <source>
        <dbReference type="Proteomes" id="UP000248349"/>
    </source>
</evidence>
<dbReference type="AlphaFoldDB" id="A0A318ZI48"/>
<dbReference type="InterPro" id="IPR010987">
    <property type="entry name" value="Glutathione-S-Trfase_C-like"/>
</dbReference>
<dbReference type="Gene3D" id="3.40.30.10">
    <property type="entry name" value="Glutaredoxin"/>
    <property type="match status" value="1"/>
</dbReference>
<dbReference type="PANTHER" id="PTHR44051">
    <property type="entry name" value="GLUTATHIONE S-TRANSFERASE-RELATED"/>
    <property type="match status" value="1"/>
</dbReference>
<gene>
    <name evidence="5" type="ORF">BP01DRAFT_417333</name>
</gene>
<evidence type="ECO:0000256" key="2">
    <source>
        <dbReference type="SAM" id="MobiDB-lite"/>
    </source>
</evidence>
<name>A0A318ZI48_9EURO</name>
<organism evidence="5 6">
    <name type="scientific">Aspergillus saccharolyticus JOP 1030-1</name>
    <dbReference type="NCBI Taxonomy" id="1450539"/>
    <lineage>
        <taxon>Eukaryota</taxon>
        <taxon>Fungi</taxon>
        <taxon>Dikarya</taxon>
        <taxon>Ascomycota</taxon>
        <taxon>Pezizomycotina</taxon>
        <taxon>Eurotiomycetes</taxon>
        <taxon>Eurotiomycetidae</taxon>
        <taxon>Eurotiales</taxon>
        <taxon>Aspergillaceae</taxon>
        <taxon>Aspergillus</taxon>
        <taxon>Aspergillus subgen. Circumdati</taxon>
    </lineage>
</organism>
<dbReference type="InterPro" id="IPR036282">
    <property type="entry name" value="Glutathione-S-Trfase_C_sf"/>
</dbReference>
<sequence>MSAAMNANRGAKIILHSLERSRSQRILWLLTELNLTYEIRPYKRDAQQRSPPSLKDLHPLGKAPVLSIAPAANKPALLLAESAVIVEYLVDHFPPPAAPPAAPPAVATKSDPAEDQAGFKSGLTTPPRWEAGQEGQVGGETEAWLRYRYLMHYAEGSLMPLVVTRIVMDAVKTAPAPFFVKPLLGIVPAIVNKEYTRPNLDTHFTFLEGQLTPTTTTTTTSPRSYLTGSQFTPVDILMSYPLVIADEINAIDPLRFPRLKAYVQALREMEGYRRAVRVLEDVEGQKYRPF</sequence>
<dbReference type="OrthoDB" id="2098326at2759"/>
<dbReference type="PANTHER" id="PTHR44051:SF9">
    <property type="entry name" value="GLUTATHIONE S-TRANSFERASE 1"/>
    <property type="match status" value="1"/>
</dbReference>
<dbReference type="CDD" id="cd03046">
    <property type="entry name" value="GST_N_GTT1_like"/>
    <property type="match status" value="1"/>
</dbReference>
<dbReference type="Proteomes" id="UP000248349">
    <property type="component" value="Unassembled WGS sequence"/>
</dbReference>
<proteinExistence type="inferred from homology"/>